<comment type="similarity">
    <text evidence="1">Belongs to the peptidase C19 family.</text>
</comment>
<dbReference type="Gene3D" id="3.90.70.10">
    <property type="entry name" value="Cysteine proteinases"/>
    <property type="match status" value="1"/>
</dbReference>
<dbReference type="CDD" id="cd02257">
    <property type="entry name" value="Peptidase_C19"/>
    <property type="match status" value="1"/>
</dbReference>
<feature type="domain" description="USP" evidence="3">
    <location>
        <begin position="211"/>
        <end position="661"/>
    </location>
</feature>
<dbReference type="GO" id="GO:0004843">
    <property type="term" value="F:cysteine-type deubiquitinase activity"/>
    <property type="evidence" value="ECO:0007669"/>
    <property type="project" value="InterPro"/>
</dbReference>
<dbReference type="GO" id="GO:0016579">
    <property type="term" value="P:protein deubiquitination"/>
    <property type="evidence" value="ECO:0007669"/>
    <property type="project" value="InterPro"/>
</dbReference>
<keyword evidence="5" id="KW-1185">Reference proteome</keyword>
<dbReference type="GO" id="GO:0005634">
    <property type="term" value="C:nucleus"/>
    <property type="evidence" value="ECO:0007669"/>
    <property type="project" value="TreeGrafter"/>
</dbReference>
<dbReference type="InterPro" id="IPR050164">
    <property type="entry name" value="Peptidase_C19"/>
</dbReference>
<evidence type="ECO:0000256" key="2">
    <source>
        <dbReference type="SAM" id="MobiDB-lite"/>
    </source>
</evidence>
<keyword evidence="4" id="KW-0378">Hydrolase</keyword>
<dbReference type="InterPro" id="IPR018200">
    <property type="entry name" value="USP_CS"/>
</dbReference>
<feature type="compositionally biased region" description="Basic and acidic residues" evidence="2">
    <location>
        <begin position="103"/>
        <end position="115"/>
    </location>
</feature>
<dbReference type="InterPro" id="IPR001394">
    <property type="entry name" value="Peptidase_C19_UCH"/>
</dbReference>
<comment type="caution">
    <text evidence="4">The sequence shown here is derived from an EMBL/GenBank/DDBJ whole genome shotgun (WGS) entry which is preliminary data.</text>
</comment>
<name>A0A6A4WAC3_AMPAM</name>
<dbReference type="Pfam" id="PF00443">
    <property type="entry name" value="UCH"/>
    <property type="match status" value="1"/>
</dbReference>
<dbReference type="PROSITE" id="PS00973">
    <property type="entry name" value="USP_2"/>
    <property type="match status" value="1"/>
</dbReference>
<evidence type="ECO:0000259" key="3">
    <source>
        <dbReference type="PROSITE" id="PS50235"/>
    </source>
</evidence>
<evidence type="ECO:0000313" key="4">
    <source>
        <dbReference type="EMBL" id="KAF0300620.1"/>
    </source>
</evidence>
<feature type="compositionally biased region" description="Pro residues" evidence="2">
    <location>
        <begin position="510"/>
        <end position="528"/>
    </location>
</feature>
<dbReference type="PANTHER" id="PTHR24006">
    <property type="entry name" value="UBIQUITIN CARBOXYL-TERMINAL HYDROLASE"/>
    <property type="match status" value="1"/>
</dbReference>
<feature type="compositionally biased region" description="Low complexity" evidence="2">
    <location>
        <begin position="477"/>
        <end position="509"/>
    </location>
</feature>
<feature type="region of interest" description="Disordered" evidence="2">
    <location>
        <begin position="154"/>
        <end position="175"/>
    </location>
</feature>
<dbReference type="InterPro" id="IPR038765">
    <property type="entry name" value="Papain-like_cys_pep_sf"/>
</dbReference>
<dbReference type="GO" id="GO:0000082">
    <property type="term" value="P:G1/S transition of mitotic cell cycle"/>
    <property type="evidence" value="ECO:0007669"/>
    <property type="project" value="TreeGrafter"/>
</dbReference>
<evidence type="ECO:0000256" key="1">
    <source>
        <dbReference type="ARBA" id="ARBA00009085"/>
    </source>
</evidence>
<dbReference type="AlphaFoldDB" id="A0A6A4WAC3"/>
<dbReference type="Proteomes" id="UP000440578">
    <property type="component" value="Unassembled WGS sequence"/>
</dbReference>
<dbReference type="PANTHER" id="PTHR24006:SF915">
    <property type="entry name" value="UBIQUITIN CARBOXYL-TERMINAL HYDROLASE-RELATED"/>
    <property type="match status" value="1"/>
</dbReference>
<sequence length="677" mass="74714">MEPSNARSSRSEYSNGNNRLVTGGYRSEGLPEGGGGRGGGEWRKPTSSYSSYGKSYQNDDGGSRWRSPPRRRSSPLRARENESPSPRRLSDVTRRGGGSPHQSEAKRPRLPRSMERTPSCPDRADNENTKLLQVASAGSRRFFGDSADAGGSLFAASPQIRPPPWPRKSSEGGKNLQLHCGKAQTASRGLQLIPAIRPLDSDKDGKDPLYIGLPNYGNSCYQNATLQSLLGLRPFLSDMISLISVPGESGQCRTLRAVAKLMVLRQKALSKLVSNHLNDLRDVLADIDPAFRGTEMQDANEFLLRLLDTMKEEIDARRPTDNPVRDNFQGQTVESYMCTKCHETVLKRQDNICWFVSVPRRQGTETPTLQDALQMCMRPDRRERLCQHCCHDECRVTTKISQLPRTLILQLNRCVFLREESKKIRANVGIPKFLSLNEYVADNVTRPPDWKCRKPSLCTLSDFEESEAPSSGPSPPSTARGPSSVPAATAGPPESPAAGSPVSAGTAAPARPPSPATGAEPLPPPPPAQAELVMLDADSESKPARTREDENREPQKAIMRSLEEGAPADALERAHLSEFCVEDGQCLCSVNLAGDFTYRLVGVVSHYGGATHSGHYVLDVYSLGRDRWYHYDDRRVSCVDEADVLGEGHQKNGYIFFYLYNDLCITMMHEMLLHCSD</sequence>
<dbReference type="EMBL" id="VIIS01001248">
    <property type="protein sequence ID" value="KAF0300620.1"/>
    <property type="molecule type" value="Genomic_DNA"/>
</dbReference>
<protein>
    <submittedName>
        <fullName evidence="4">Ubiquitin carboxyl-terminal hydrolase 37</fullName>
    </submittedName>
</protein>
<gene>
    <name evidence="4" type="primary">usp37_5</name>
    <name evidence="4" type="ORF">FJT64_003286</name>
</gene>
<feature type="compositionally biased region" description="Polar residues" evidence="2">
    <location>
        <begin position="45"/>
        <end position="60"/>
    </location>
</feature>
<reference evidence="4 5" key="1">
    <citation type="submission" date="2019-07" db="EMBL/GenBank/DDBJ databases">
        <title>Draft genome assembly of a fouling barnacle, Amphibalanus amphitrite (Darwin, 1854): The first reference genome for Thecostraca.</title>
        <authorList>
            <person name="Kim W."/>
        </authorList>
    </citation>
    <scope>NUCLEOTIDE SEQUENCE [LARGE SCALE GENOMIC DNA]</scope>
    <source>
        <strain evidence="4">SNU_AA5</strain>
        <tissue evidence="4">Soma without cirri and trophi</tissue>
    </source>
</reference>
<dbReference type="GO" id="GO:0005829">
    <property type="term" value="C:cytosol"/>
    <property type="evidence" value="ECO:0007669"/>
    <property type="project" value="TreeGrafter"/>
</dbReference>
<dbReference type="OrthoDB" id="5813749at2759"/>
<feature type="region of interest" description="Disordered" evidence="2">
    <location>
        <begin position="463"/>
        <end position="529"/>
    </location>
</feature>
<dbReference type="SUPFAM" id="SSF54001">
    <property type="entry name" value="Cysteine proteinases"/>
    <property type="match status" value="1"/>
</dbReference>
<organism evidence="4 5">
    <name type="scientific">Amphibalanus amphitrite</name>
    <name type="common">Striped barnacle</name>
    <name type="synonym">Balanus amphitrite</name>
    <dbReference type="NCBI Taxonomy" id="1232801"/>
    <lineage>
        <taxon>Eukaryota</taxon>
        <taxon>Metazoa</taxon>
        <taxon>Ecdysozoa</taxon>
        <taxon>Arthropoda</taxon>
        <taxon>Crustacea</taxon>
        <taxon>Multicrustacea</taxon>
        <taxon>Cirripedia</taxon>
        <taxon>Thoracica</taxon>
        <taxon>Thoracicalcarea</taxon>
        <taxon>Balanomorpha</taxon>
        <taxon>Balanoidea</taxon>
        <taxon>Balanidae</taxon>
        <taxon>Amphibalaninae</taxon>
        <taxon>Amphibalanus</taxon>
    </lineage>
</organism>
<dbReference type="PROSITE" id="PS50235">
    <property type="entry name" value="USP_3"/>
    <property type="match status" value="1"/>
</dbReference>
<proteinExistence type="inferred from homology"/>
<feature type="compositionally biased region" description="Polar residues" evidence="2">
    <location>
        <begin position="1"/>
        <end position="20"/>
    </location>
</feature>
<accession>A0A6A4WAC3</accession>
<evidence type="ECO:0000313" key="5">
    <source>
        <dbReference type="Proteomes" id="UP000440578"/>
    </source>
</evidence>
<dbReference type="InterPro" id="IPR028889">
    <property type="entry name" value="USP"/>
</dbReference>
<feature type="region of interest" description="Disordered" evidence="2">
    <location>
        <begin position="1"/>
        <end position="128"/>
    </location>
</feature>